<keyword evidence="3" id="KW-0472">Membrane</keyword>
<evidence type="ECO:0000313" key="4">
    <source>
        <dbReference type="EMBL" id="ATQ74338.1"/>
    </source>
</evidence>
<dbReference type="RefSeq" id="WP_099874323.1">
    <property type="nucleotide sequence ID" value="NZ_CP024608.1"/>
</dbReference>
<dbReference type="KEGG" id="mass:CR152_07305"/>
<keyword evidence="5" id="KW-1185">Reference proteome</keyword>
<dbReference type="GO" id="GO:0009306">
    <property type="term" value="P:protein secretion"/>
    <property type="evidence" value="ECO:0007669"/>
    <property type="project" value="InterPro"/>
</dbReference>
<dbReference type="InterPro" id="IPR006135">
    <property type="entry name" value="T3SS_substrate_exporter"/>
</dbReference>
<feature type="transmembrane region" description="Helical" evidence="3">
    <location>
        <begin position="30"/>
        <end position="49"/>
    </location>
</feature>
<evidence type="ECO:0000256" key="3">
    <source>
        <dbReference type="SAM" id="Phobius"/>
    </source>
</evidence>
<comment type="similarity">
    <text evidence="1">Belongs to the type III secretion exporter family.</text>
</comment>
<feature type="transmembrane region" description="Helical" evidence="3">
    <location>
        <begin position="88"/>
        <end position="109"/>
    </location>
</feature>
<evidence type="ECO:0000256" key="2">
    <source>
        <dbReference type="SAM" id="MobiDB-lite"/>
    </source>
</evidence>
<dbReference type="InterPro" id="IPR029025">
    <property type="entry name" value="T3SS_substrate_exporter_C"/>
</dbReference>
<organism evidence="4 5">
    <name type="scientific">Massilia violaceinigra</name>
    <dbReference type="NCBI Taxonomy" id="2045208"/>
    <lineage>
        <taxon>Bacteria</taxon>
        <taxon>Pseudomonadati</taxon>
        <taxon>Pseudomonadota</taxon>
        <taxon>Betaproteobacteria</taxon>
        <taxon>Burkholderiales</taxon>
        <taxon>Oxalobacteraceae</taxon>
        <taxon>Telluria group</taxon>
        <taxon>Massilia</taxon>
    </lineage>
</organism>
<sequence>MAEQDADLSEQATPHKLDEARKKGSVAKSADFTATMMLCALVVTVYGSGWDALRQTLHLQQRMLTRAGRLDWSVDGIANWTGQMLIEMLTVLGPLFLTLAVVAVVANLFQTGPIFSFHPLIPDMTRINPTTGFKRVFSMRTLFEAAKSILKLLILGSVLYTLVKNAIPGLVGLTLMEPKGYARLLISLSGGLLVKMVMTLLVIALLDFMYTRWEFSKRMRMSKRDVKDESKNRDGDPRIRSRIRELRQEVLKRSKSMAKVASADVLITNPTHLAVALSYSHGSSGAPQVIAKGAGETARKMRELAGRHQIPIVQNKLLARALFREVDYDGYVPEKLYPQIAKIMVWVYSMREVKRASRRIV</sequence>
<keyword evidence="3" id="KW-1133">Transmembrane helix</keyword>
<dbReference type="GO" id="GO:0005886">
    <property type="term" value="C:plasma membrane"/>
    <property type="evidence" value="ECO:0007669"/>
    <property type="project" value="TreeGrafter"/>
</dbReference>
<feature type="transmembrane region" description="Helical" evidence="3">
    <location>
        <begin position="149"/>
        <end position="167"/>
    </location>
</feature>
<dbReference type="PRINTS" id="PR00950">
    <property type="entry name" value="TYPE3IMSPROT"/>
</dbReference>
<accession>A0A2D2DH75</accession>
<dbReference type="Pfam" id="PF01312">
    <property type="entry name" value="Bac_export_2"/>
    <property type="match status" value="1"/>
</dbReference>
<keyword evidence="3" id="KW-0812">Transmembrane</keyword>
<evidence type="ECO:0000256" key="1">
    <source>
        <dbReference type="ARBA" id="ARBA00010690"/>
    </source>
</evidence>
<gene>
    <name evidence="4" type="ORF">CR152_07305</name>
</gene>
<reference evidence="4" key="1">
    <citation type="submission" date="2017-10" db="EMBL/GenBank/DDBJ databases">
        <title>Massilia psychrophilum sp. nov., a novel purple-pigmented bacterium isolated from Tianshan glacier, Xinjiang Municipality, China.</title>
        <authorList>
            <person name="Wang H."/>
        </authorList>
    </citation>
    <scope>NUCLEOTIDE SEQUENCE [LARGE SCALE GENOMIC DNA]</scope>
    <source>
        <strain evidence="4">B2</strain>
    </source>
</reference>
<protein>
    <submittedName>
        <fullName evidence="4">Type III secretion protein</fullName>
    </submittedName>
</protein>
<dbReference type="Gene3D" id="3.40.1690.10">
    <property type="entry name" value="secretion proteins EscU"/>
    <property type="match status" value="1"/>
</dbReference>
<dbReference type="PANTHER" id="PTHR30531:SF12">
    <property type="entry name" value="FLAGELLAR BIOSYNTHETIC PROTEIN FLHB"/>
    <property type="match status" value="1"/>
</dbReference>
<dbReference type="SUPFAM" id="SSF160544">
    <property type="entry name" value="EscU C-terminal domain-like"/>
    <property type="match status" value="1"/>
</dbReference>
<feature type="region of interest" description="Disordered" evidence="2">
    <location>
        <begin position="1"/>
        <end position="20"/>
    </location>
</feature>
<evidence type="ECO:0000313" key="5">
    <source>
        <dbReference type="Proteomes" id="UP000229897"/>
    </source>
</evidence>
<feature type="transmembrane region" description="Helical" evidence="3">
    <location>
        <begin position="187"/>
        <end position="210"/>
    </location>
</feature>
<name>A0A2D2DH75_9BURK</name>
<dbReference type="EMBL" id="CP024608">
    <property type="protein sequence ID" value="ATQ74338.1"/>
    <property type="molecule type" value="Genomic_DNA"/>
</dbReference>
<dbReference type="PANTHER" id="PTHR30531">
    <property type="entry name" value="FLAGELLAR BIOSYNTHETIC PROTEIN FLHB"/>
    <property type="match status" value="1"/>
</dbReference>
<dbReference type="OrthoDB" id="9807950at2"/>
<dbReference type="AlphaFoldDB" id="A0A2D2DH75"/>
<proteinExistence type="inferred from homology"/>
<dbReference type="Proteomes" id="UP000229897">
    <property type="component" value="Chromosome"/>
</dbReference>